<dbReference type="GO" id="GO:0042981">
    <property type="term" value="P:regulation of apoptotic process"/>
    <property type="evidence" value="ECO:0007669"/>
    <property type="project" value="InterPro"/>
</dbReference>
<dbReference type="InterPro" id="IPR038991">
    <property type="entry name" value="CAAP1"/>
</dbReference>
<feature type="compositionally biased region" description="Low complexity" evidence="1">
    <location>
        <begin position="15"/>
        <end position="26"/>
    </location>
</feature>
<evidence type="ECO:0000313" key="3">
    <source>
        <dbReference type="Proteomes" id="UP000075809"/>
    </source>
</evidence>
<dbReference type="STRING" id="64791.A0A151WNJ1"/>
<feature type="region of interest" description="Disordered" evidence="1">
    <location>
        <begin position="230"/>
        <end position="257"/>
    </location>
</feature>
<dbReference type="Pfam" id="PF15335">
    <property type="entry name" value="CAAP1"/>
    <property type="match status" value="1"/>
</dbReference>
<feature type="compositionally biased region" description="Basic and acidic residues" evidence="1">
    <location>
        <begin position="297"/>
        <end position="310"/>
    </location>
</feature>
<evidence type="ECO:0000256" key="1">
    <source>
        <dbReference type="SAM" id="MobiDB-lite"/>
    </source>
</evidence>
<feature type="region of interest" description="Disordered" evidence="1">
    <location>
        <begin position="546"/>
        <end position="568"/>
    </location>
</feature>
<proteinExistence type="predicted"/>
<organism evidence="2 3">
    <name type="scientific">Mycetomoellerius zeteki</name>
    <dbReference type="NCBI Taxonomy" id="64791"/>
    <lineage>
        <taxon>Eukaryota</taxon>
        <taxon>Metazoa</taxon>
        <taxon>Ecdysozoa</taxon>
        <taxon>Arthropoda</taxon>
        <taxon>Hexapoda</taxon>
        <taxon>Insecta</taxon>
        <taxon>Pterygota</taxon>
        <taxon>Neoptera</taxon>
        <taxon>Endopterygota</taxon>
        <taxon>Hymenoptera</taxon>
        <taxon>Apocrita</taxon>
        <taxon>Aculeata</taxon>
        <taxon>Formicoidea</taxon>
        <taxon>Formicidae</taxon>
        <taxon>Myrmicinae</taxon>
        <taxon>Mycetomoellerius</taxon>
    </lineage>
</organism>
<feature type="compositionally biased region" description="Basic and acidic residues" evidence="1">
    <location>
        <begin position="447"/>
        <end position="465"/>
    </location>
</feature>
<dbReference type="EMBL" id="KQ982907">
    <property type="protein sequence ID" value="KYQ49361.1"/>
    <property type="molecule type" value="Genomic_DNA"/>
</dbReference>
<feature type="region of interest" description="Disordered" evidence="1">
    <location>
        <begin position="631"/>
        <end position="650"/>
    </location>
</feature>
<dbReference type="Proteomes" id="UP000075809">
    <property type="component" value="Unassembled WGS sequence"/>
</dbReference>
<feature type="region of interest" description="Disordered" evidence="1">
    <location>
        <begin position="389"/>
        <end position="411"/>
    </location>
</feature>
<feature type="compositionally biased region" description="Polar residues" evidence="1">
    <location>
        <begin position="1"/>
        <end position="14"/>
    </location>
</feature>
<feature type="compositionally biased region" description="Basic residues" evidence="1">
    <location>
        <begin position="389"/>
        <end position="398"/>
    </location>
</feature>
<dbReference type="AlphaFoldDB" id="A0A151WNJ1"/>
<feature type="region of interest" description="Disordered" evidence="1">
    <location>
        <begin position="295"/>
        <end position="327"/>
    </location>
</feature>
<keyword evidence="3" id="KW-1185">Reference proteome</keyword>
<dbReference type="PANTHER" id="PTHR14740">
    <property type="entry name" value="CASPASE ACTIVITY AND APOPTOSIS INHIBITOR 1"/>
    <property type="match status" value="1"/>
</dbReference>
<evidence type="ECO:0000313" key="2">
    <source>
        <dbReference type="EMBL" id="KYQ49361.1"/>
    </source>
</evidence>
<name>A0A151WNJ1_9HYME</name>
<feature type="region of interest" description="Disordered" evidence="1">
    <location>
        <begin position="1"/>
        <end position="33"/>
    </location>
</feature>
<feature type="compositionally biased region" description="Polar residues" evidence="1">
    <location>
        <begin position="491"/>
        <end position="510"/>
    </location>
</feature>
<feature type="compositionally biased region" description="Polar residues" evidence="1">
    <location>
        <begin position="639"/>
        <end position="650"/>
    </location>
</feature>
<feature type="compositionally biased region" description="Polar residues" evidence="1">
    <location>
        <begin position="231"/>
        <end position="250"/>
    </location>
</feature>
<protein>
    <submittedName>
        <fullName evidence="2">Uncharacterized protein C9orf82</fullName>
    </submittedName>
</protein>
<gene>
    <name evidence="2" type="ORF">ALC60_11466</name>
</gene>
<feature type="region of interest" description="Disordered" evidence="1">
    <location>
        <begin position="444"/>
        <end position="468"/>
    </location>
</feature>
<feature type="compositionally biased region" description="Polar residues" evidence="1">
    <location>
        <begin position="553"/>
        <end position="567"/>
    </location>
</feature>
<feature type="region of interest" description="Disordered" evidence="1">
    <location>
        <begin position="480"/>
        <end position="510"/>
    </location>
</feature>
<sequence>MSKCKNSIGNNKEYSSASSYTSSSLSSDEEEIDARDLKPIREYLSDRKVLARQLFISVKPEKIRLMLPQVLKHMDLSELEEWCESELNGMSKARILSILNGKPMLESSDTSEDSDDSECPSLEIISDTEEWLTDDDISKKENGAKGKLKKDKTKIKGKAQVNKKSNVNKLNIKTKSNIKVESNDKIENIKIKKENDKDKGKEGDSLLDLLELEMRARAIRALIRKEEDIIPSNSSQKNDTQATENNISTSQDDKAKENYRKQLERIISSQQSIKGEDEDVVLVIPNPAPVVELLSSDSDREETRVSKELQNDVSKAGKSVNNSDENSINISSQDLKERKENEGIIEINSTNTKSHLTNTSEAIMPERNVDIKNNILSISISADNVAERRKKSKKKSRGKLQLASTITNSSESTQINVTEINEESSDKSIKSKLNPDENEIIIDEGDETKQKVTEESKVEEERSTDIDDIDLDDYCEVMEIDNSDEDKSQEKIVSSQQENEQSVFETTLSKSDSAETWASRYYQTDDVQNVIKESKIQSEIRKRLRERQRLSKQNKSPNLSAQPSATDATVAFETAPTGSVEEYLALKRAMSTSNSNSDDTIMEVQCTSNVNNDTMENNPVVINSNSDIETKEILEQDENNSSQECTDNNAQKTAISEVVIAKSAETVADTNNDAQSN</sequence>
<accession>A0A151WNJ1</accession>
<reference evidence="2 3" key="1">
    <citation type="submission" date="2015-09" db="EMBL/GenBank/DDBJ databases">
        <title>Trachymyrmex zeteki WGS genome.</title>
        <authorList>
            <person name="Nygaard S."/>
            <person name="Hu H."/>
            <person name="Boomsma J."/>
            <person name="Zhang G."/>
        </authorList>
    </citation>
    <scope>NUCLEOTIDE SEQUENCE [LARGE SCALE GENOMIC DNA]</scope>
    <source>
        <strain evidence="2">Tzet28-1</strain>
        <tissue evidence="2">Whole body</tissue>
    </source>
</reference>
<feature type="compositionally biased region" description="Polar residues" evidence="1">
    <location>
        <begin position="402"/>
        <end position="411"/>
    </location>
</feature>
<dbReference type="PANTHER" id="PTHR14740:SF3">
    <property type="entry name" value="CASPASE ACTIVITY AND APOPTOSIS INHIBITOR 1"/>
    <property type="match status" value="1"/>
</dbReference>